<dbReference type="InterPro" id="IPR012171">
    <property type="entry name" value="Fatty_acid_desaturase"/>
</dbReference>
<dbReference type="GO" id="GO:0016717">
    <property type="term" value="F:oxidoreductase activity, acting on paired donors, with oxidation of a pair of donors resulting in the reduction of molecular oxygen to two molecules of water"/>
    <property type="evidence" value="ECO:0007669"/>
    <property type="project" value="TreeGrafter"/>
</dbReference>
<feature type="transmembrane region" description="Helical" evidence="1">
    <location>
        <begin position="51"/>
        <end position="74"/>
    </location>
</feature>
<keyword evidence="1" id="KW-0472">Membrane</keyword>
<dbReference type="GO" id="GO:0008610">
    <property type="term" value="P:lipid biosynthetic process"/>
    <property type="evidence" value="ECO:0007669"/>
    <property type="project" value="UniProtKB-ARBA"/>
</dbReference>
<keyword evidence="4" id="KW-1185">Reference proteome</keyword>
<evidence type="ECO:0000256" key="1">
    <source>
        <dbReference type="SAM" id="Phobius"/>
    </source>
</evidence>
<keyword evidence="1" id="KW-1133">Transmembrane helix</keyword>
<dbReference type="Proteomes" id="UP000655420">
    <property type="component" value="Unassembled WGS sequence"/>
</dbReference>
<evidence type="ECO:0000259" key="2">
    <source>
        <dbReference type="Pfam" id="PF00487"/>
    </source>
</evidence>
<accession>A0A8J7SDS0</accession>
<dbReference type="EMBL" id="JAEHHL010000003">
    <property type="protein sequence ID" value="MBK0399001.1"/>
    <property type="molecule type" value="Genomic_DNA"/>
</dbReference>
<organism evidence="3 4">
    <name type="scientific">Thermohalobaculum xanthum</name>
    <dbReference type="NCBI Taxonomy" id="2753746"/>
    <lineage>
        <taxon>Bacteria</taxon>
        <taxon>Pseudomonadati</taxon>
        <taxon>Pseudomonadota</taxon>
        <taxon>Alphaproteobacteria</taxon>
        <taxon>Rhodobacterales</taxon>
        <taxon>Paracoccaceae</taxon>
        <taxon>Thermohalobaculum</taxon>
    </lineage>
</organism>
<evidence type="ECO:0000313" key="3">
    <source>
        <dbReference type="EMBL" id="MBK0399001.1"/>
    </source>
</evidence>
<dbReference type="AlphaFoldDB" id="A0A8J7SDS0"/>
<feature type="transmembrane region" description="Helical" evidence="1">
    <location>
        <begin position="111"/>
        <end position="131"/>
    </location>
</feature>
<keyword evidence="1" id="KW-0812">Transmembrane</keyword>
<dbReference type="PANTHER" id="PTHR19353">
    <property type="entry name" value="FATTY ACID DESATURASE 2"/>
    <property type="match status" value="1"/>
</dbReference>
<feature type="transmembrane region" description="Helical" evidence="1">
    <location>
        <begin position="80"/>
        <end position="99"/>
    </location>
</feature>
<protein>
    <submittedName>
        <fullName evidence="3">Fatty acid desaturase</fullName>
    </submittedName>
</protein>
<dbReference type="PANTHER" id="PTHR19353:SF19">
    <property type="entry name" value="DELTA(5) FATTY ACID DESATURASE C-RELATED"/>
    <property type="match status" value="1"/>
</dbReference>
<sequence length="370" mass="42256">MPQSPPKPRPPTHLRARFKKDASDDFFIDLRQRVNAYLREHGKSRYDDGRIALKGVAYAAVTLTAYFVMLFGGLPPVGTFAAAVVFGLGCLLLGLNVGHDAAHNCLTRQRWLNLTLQTLIFTLLGADAYLWRLRHVKSHHVFPNVNDCDIDIDEYWWIRLSPNQPRLPHHRFQHLYAPLIFWLVNVHTTFYQDTVYLFKRDLANMRDISHPWYAYPLFVASKVGYFAIWLAIPMAVLPYPWWWIALAWPAVSFIMSVIFIGLLIGTHFAEETIFPVVDDDGMIDHGWAYHALATSLDWSPESPVANAIAGGANAHVAHHLFPNVAHVHYPAITRMIREEAVRYGLPYNVTSFLGMITSHFRFLKRLGQAS</sequence>
<dbReference type="Pfam" id="PF00487">
    <property type="entry name" value="FA_desaturase"/>
    <property type="match status" value="1"/>
</dbReference>
<comment type="caution">
    <text evidence="3">The sequence shown here is derived from an EMBL/GenBank/DDBJ whole genome shotgun (WGS) entry which is preliminary data.</text>
</comment>
<feature type="transmembrane region" description="Helical" evidence="1">
    <location>
        <begin position="212"/>
        <end position="235"/>
    </location>
</feature>
<dbReference type="GO" id="GO:0016020">
    <property type="term" value="C:membrane"/>
    <property type="evidence" value="ECO:0007669"/>
    <property type="project" value="TreeGrafter"/>
</dbReference>
<gene>
    <name evidence="3" type="ORF">H0I76_07355</name>
</gene>
<feature type="domain" description="Fatty acid desaturase" evidence="2">
    <location>
        <begin position="81"/>
        <end position="350"/>
    </location>
</feature>
<feature type="transmembrane region" description="Helical" evidence="1">
    <location>
        <begin position="175"/>
        <end position="191"/>
    </location>
</feature>
<reference evidence="3" key="1">
    <citation type="submission" date="2020-12" db="EMBL/GenBank/DDBJ databases">
        <title>Bacterial taxonomy.</title>
        <authorList>
            <person name="Pan X."/>
        </authorList>
    </citation>
    <scope>NUCLEOTIDE SEQUENCE</scope>
    <source>
        <strain evidence="3">M0105</strain>
    </source>
</reference>
<proteinExistence type="predicted"/>
<feature type="transmembrane region" description="Helical" evidence="1">
    <location>
        <begin position="241"/>
        <end position="264"/>
    </location>
</feature>
<evidence type="ECO:0000313" key="4">
    <source>
        <dbReference type="Proteomes" id="UP000655420"/>
    </source>
</evidence>
<dbReference type="InterPro" id="IPR005804">
    <property type="entry name" value="FA_desaturase_dom"/>
</dbReference>
<dbReference type="RefSeq" id="WP_200608844.1">
    <property type="nucleotide sequence ID" value="NZ_JAEHHL010000003.1"/>
</dbReference>
<name>A0A8J7SDS0_9RHOB</name>